<feature type="compositionally biased region" description="Polar residues" evidence="1">
    <location>
        <begin position="57"/>
        <end position="77"/>
    </location>
</feature>
<dbReference type="Proteomes" id="UP000250235">
    <property type="component" value="Unassembled WGS sequence"/>
</dbReference>
<feature type="region of interest" description="Disordered" evidence="1">
    <location>
        <begin position="57"/>
        <end position="110"/>
    </location>
</feature>
<proteinExistence type="predicted"/>
<gene>
    <name evidence="2" type="ORF">F511_42990</name>
</gene>
<evidence type="ECO:0000313" key="2">
    <source>
        <dbReference type="EMBL" id="KZV49144.1"/>
    </source>
</evidence>
<reference evidence="2 3" key="1">
    <citation type="journal article" date="2015" name="Proc. Natl. Acad. Sci. U.S.A.">
        <title>The resurrection genome of Boea hygrometrica: A blueprint for survival of dehydration.</title>
        <authorList>
            <person name="Xiao L."/>
            <person name="Yang G."/>
            <person name="Zhang L."/>
            <person name="Yang X."/>
            <person name="Zhao S."/>
            <person name="Ji Z."/>
            <person name="Zhou Q."/>
            <person name="Hu M."/>
            <person name="Wang Y."/>
            <person name="Chen M."/>
            <person name="Xu Y."/>
            <person name="Jin H."/>
            <person name="Xiao X."/>
            <person name="Hu G."/>
            <person name="Bao F."/>
            <person name="Hu Y."/>
            <person name="Wan P."/>
            <person name="Li L."/>
            <person name="Deng X."/>
            <person name="Kuang T."/>
            <person name="Xiang C."/>
            <person name="Zhu J.K."/>
            <person name="Oliver M.J."/>
            <person name="He Y."/>
        </authorList>
    </citation>
    <scope>NUCLEOTIDE SEQUENCE [LARGE SCALE GENOMIC DNA]</scope>
    <source>
        <strain evidence="3">cv. XS01</strain>
    </source>
</reference>
<keyword evidence="3" id="KW-1185">Reference proteome</keyword>
<name>A0A2Z7CWQ7_9LAMI</name>
<dbReference type="EMBL" id="KQ993352">
    <property type="protein sequence ID" value="KZV49144.1"/>
    <property type="molecule type" value="Genomic_DNA"/>
</dbReference>
<dbReference type="AlphaFoldDB" id="A0A2Z7CWQ7"/>
<dbReference type="OrthoDB" id="1933455at2759"/>
<evidence type="ECO:0000256" key="1">
    <source>
        <dbReference type="SAM" id="MobiDB-lite"/>
    </source>
</evidence>
<organism evidence="2 3">
    <name type="scientific">Dorcoceras hygrometricum</name>
    <dbReference type="NCBI Taxonomy" id="472368"/>
    <lineage>
        <taxon>Eukaryota</taxon>
        <taxon>Viridiplantae</taxon>
        <taxon>Streptophyta</taxon>
        <taxon>Embryophyta</taxon>
        <taxon>Tracheophyta</taxon>
        <taxon>Spermatophyta</taxon>
        <taxon>Magnoliopsida</taxon>
        <taxon>eudicotyledons</taxon>
        <taxon>Gunneridae</taxon>
        <taxon>Pentapetalae</taxon>
        <taxon>asterids</taxon>
        <taxon>lamiids</taxon>
        <taxon>Lamiales</taxon>
        <taxon>Gesneriaceae</taxon>
        <taxon>Didymocarpoideae</taxon>
        <taxon>Trichosporeae</taxon>
        <taxon>Loxocarpinae</taxon>
        <taxon>Dorcoceras</taxon>
    </lineage>
</organism>
<sequence length="223" mass="25150">MIASFFVNAMQVDFTSVLAMEHTGMLHMFNSLEETGLKGFLGVSNSVFEGNVTETSKVSGVTASEQQSTADSLQSLTKKPEKEAKANLETNPEVERQADDSSTSVDQKAHVECTDKTEIEAVTDEGATVVRMSDYDKWVHFRTTVRFNTVSTITSIESLAKIEDQFLFWAETEQVSELFERSMLVLYKLYEMEVQKRVDEHRSNFNPVEPSVNYDYIVSISKP</sequence>
<accession>A0A2Z7CWQ7</accession>
<protein>
    <submittedName>
        <fullName evidence="2">Uncharacterized protein</fullName>
    </submittedName>
</protein>
<evidence type="ECO:0000313" key="3">
    <source>
        <dbReference type="Proteomes" id="UP000250235"/>
    </source>
</evidence>